<name>G3AVG1_SPAPN</name>
<dbReference type="OrthoDB" id="10064318at2759"/>
<comment type="similarity">
    <text evidence="3">Belongs to the YAE1 family.</text>
</comment>
<dbReference type="Pfam" id="PF09811">
    <property type="entry name" value="Yae1_N"/>
    <property type="match status" value="1"/>
</dbReference>
<evidence type="ECO:0000313" key="10">
    <source>
        <dbReference type="Proteomes" id="UP000000709"/>
    </source>
</evidence>
<evidence type="ECO:0000256" key="4">
    <source>
        <dbReference type="ARBA" id="ARBA00017286"/>
    </source>
</evidence>
<evidence type="ECO:0000256" key="5">
    <source>
        <dbReference type="ARBA" id="ARBA00018400"/>
    </source>
</evidence>
<evidence type="ECO:0000259" key="8">
    <source>
        <dbReference type="Pfam" id="PF09811"/>
    </source>
</evidence>
<dbReference type="GO" id="GO:0097361">
    <property type="term" value="C:cytosolic [4Fe-4S] assembly targeting complex"/>
    <property type="evidence" value="ECO:0007669"/>
    <property type="project" value="EnsemblFungi"/>
</dbReference>
<evidence type="ECO:0000256" key="6">
    <source>
        <dbReference type="ARBA" id="ARBA00022490"/>
    </source>
</evidence>
<sequence>SMSCQGDCSCKEPVVPIQSSQNIEDDDIWGDDDPKSLNDINRAHHKQGYLDGLVHQQEDSLQQGFDEGFPKGAELGVQVGRILSTLKLNNQDLFNQAKEELNIVNVLDRKYFDAKLNMNEEIPVIAKWLKIIHEL</sequence>
<keyword evidence="10" id="KW-1185">Reference proteome</keyword>
<evidence type="ECO:0000256" key="3">
    <source>
        <dbReference type="ARBA" id="ARBA00007096"/>
    </source>
</evidence>
<dbReference type="eggNOG" id="KOG4774">
    <property type="taxonomic scope" value="Eukaryota"/>
</dbReference>
<dbReference type="InterPro" id="IPR019191">
    <property type="entry name" value="Essential_protein_Yae1_N"/>
</dbReference>
<keyword evidence="6" id="KW-0963">Cytoplasm</keyword>
<dbReference type="HOGENOM" id="CLU_066684_2_0_1"/>
<gene>
    <name evidence="9" type="ORF">SPAPADRAFT_144027</name>
</gene>
<feature type="non-terminal residue" evidence="9">
    <location>
        <position position="1"/>
    </location>
</feature>
<keyword evidence="7" id="KW-0539">Nucleus</keyword>
<dbReference type="KEGG" id="spaa:SPAPADRAFT_144027"/>
<reference evidence="9 10" key="1">
    <citation type="journal article" date="2011" name="Proc. Natl. Acad. Sci. U.S.A.">
        <title>Comparative genomics of xylose-fermenting fungi for enhanced biofuel production.</title>
        <authorList>
            <person name="Wohlbach D.J."/>
            <person name="Kuo A."/>
            <person name="Sato T.K."/>
            <person name="Potts K.M."/>
            <person name="Salamov A.A."/>
            <person name="LaButti K.M."/>
            <person name="Sun H."/>
            <person name="Clum A."/>
            <person name="Pangilinan J.L."/>
            <person name="Lindquist E.A."/>
            <person name="Lucas S."/>
            <person name="Lapidus A."/>
            <person name="Jin M."/>
            <person name="Gunawan C."/>
            <person name="Balan V."/>
            <person name="Dale B.E."/>
            <person name="Jeffries T.W."/>
            <person name="Zinkel R."/>
            <person name="Barry K.W."/>
            <person name="Grigoriev I.V."/>
            <person name="Gasch A.P."/>
        </authorList>
    </citation>
    <scope>NUCLEOTIDE SEQUENCE [LARGE SCALE GENOMIC DNA]</scope>
    <source>
        <strain evidence="10">NRRL Y-27907 / 11-Y1</strain>
    </source>
</reference>
<dbReference type="FunCoup" id="G3AVG1">
    <property type="interactions" value="3"/>
</dbReference>
<comment type="subcellular location">
    <subcellularLocation>
        <location evidence="2">Cytoplasm</location>
    </subcellularLocation>
    <subcellularLocation>
        <location evidence="1">Nucleus</location>
    </subcellularLocation>
</comment>
<accession>G3AVG1</accession>
<dbReference type="RefSeq" id="XP_007377947.1">
    <property type="nucleotide sequence ID" value="XM_007377885.1"/>
</dbReference>
<dbReference type="OMA" id="CKNNEAP"/>
<evidence type="ECO:0000256" key="7">
    <source>
        <dbReference type="ARBA" id="ARBA00023242"/>
    </source>
</evidence>
<protein>
    <recommendedName>
        <fullName evidence="5">Protein YAE1</fullName>
    </recommendedName>
    <alternativeName>
        <fullName evidence="4">Protein yae1</fullName>
    </alternativeName>
</protein>
<dbReference type="GO" id="GO:0030674">
    <property type="term" value="F:protein-macromolecule adaptor activity"/>
    <property type="evidence" value="ECO:0007669"/>
    <property type="project" value="EnsemblFungi"/>
</dbReference>
<dbReference type="EMBL" id="GL996506">
    <property type="protein sequence ID" value="EGW30181.1"/>
    <property type="molecule type" value="Genomic_DNA"/>
</dbReference>
<dbReference type="Proteomes" id="UP000000709">
    <property type="component" value="Unassembled WGS sequence"/>
</dbReference>
<evidence type="ECO:0000256" key="1">
    <source>
        <dbReference type="ARBA" id="ARBA00004123"/>
    </source>
</evidence>
<dbReference type="STRING" id="619300.G3AVG1"/>
<evidence type="ECO:0000256" key="2">
    <source>
        <dbReference type="ARBA" id="ARBA00004496"/>
    </source>
</evidence>
<evidence type="ECO:0000313" key="9">
    <source>
        <dbReference type="EMBL" id="EGW30181.1"/>
    </source>
</evidence>
<dbReference type="InParanoid" id="G3AVG1"/>
<dbReference type="GO" id="GO:0005634">
    <property type="term" value="C:nucleus"/>
    <property type="evidence" value="ECO:0007669"/>
    <property type="project" value="UniProtKB-SubCell"/>
</dbReference>
<dbReference type="PANTHER" id="PTHR18829">
    <property type="entry name" value="PROTEIN YAE1 HOMOLOG"/>
    <property type="match status" value="1"/>
</dbReference>
<organism evidence="10">
    <name type="scientific">Spathaspora passalidarum (strain NRRL Y-27907 / 11-Y1)</name>
    <dbReference type="NCBI Taxonomy" id="619300"/>
    <lineage>
        <taxon>Eukaryota</taxon>
        <taxon>Fungi</taxon>
        <taxon>Dikarya</taxon>
        <taxon>Ascomycota</taxon>
        <taxon>Saccharomycotina</taxon>
        <taxon>Pichiomycetes</taxon>
        <taxon>Debaryomycetaceae</taxon>
        <taxon>Spathaspora</taxon>
    </lineage>
</organism>
<dbReference type="GO" id="GO:0051604">
    <property type="term" value="P:protein maturation"/>
    <property type="evidence" value="ECO:0007669"/>
    <property type="project" value="EnsemblFungi"/>
</dbReference>
<proteinExistence type="inferred from homology"/>
<dbReference type="InterPro" id="IPR038881">
    <property type="entry name" value="Yae1-like"/>
</dbReference>
<dbReference type="PANTHER" id="PTHR18829:SF0">
    <property type="entry name" value="PROTEIN YAE1 HOMOLOG"/>
    <property type="match status" value="1"/>
</dbReference>
<feature type="domain" description="Essential protein Yae1 N-terminal" evidence="8">
    <location>
        <begin position="48"/>
        <end position="84"/>
    </location>
</feature>
<dbReference type="GO" id="GO:0062092">
    <property type="term" value="C:Yae1-Lto1 complex"/>
    <property type="evidence" value="ECO:0007669"/>
    <property type="project" value="EnsemblFungi"/>
</dbReference>
<dbReference type="AlphaFoldDB" id="G3AVG1"/>
<dbReference type="GeneID" id="18870590"/>